<comment type="caution">
    <text evidence="2">The sequence shown here is derived from an EMBL/GenBank/DDBJ whole genome shotgun (WGS) entry which is preliminary data.</text>
</comment>
<feature type="compositionally biased region" description="Low complexity" evidence="1">
    <location>
        <begin position="92"/>
        <end position="105"/>
    </location>
</feature>
<sequence>MSSSRSSTRRPALSAPHFTRLSTILSEANTRYTAVAASVRASTQLTHHARTRAKKLGLKLNIDAAIKCPQNQVSEIPLPVLERAVDLSVRKPVPQVPQQQEQQRGPPGPIPPSLCPTAPPRAPAPAPTVLRGQGVPWRGPTSRFSLTPGAAEATVFTFAGVPVPYVTDHDVAALFNTPPRPAPKPCEAPVVPEVPEMLFEFSAGEEWTLETQTDVDVDGPPVTGAADYASSSSSSSESTKPPLSASTSTSSGSDSSRATSSGPVTPADGDVIHPFGPAVNKRKSTFLDDLDLDVVEKCPKYRRKSWARGLGRGRHIC</sequence>
<evidence type="ECO:0000313" key="2">
    <source>
        <dbReference type="EMBL" id="KAF7367546.1"/>
    </source>
</evidence>
<evidence type="ECO:0000313" key="3">
    <source>
        <dbReference type="Proteomes" id="UP000623467"/>
    </source>
</evidence>
<dbReference type="EMBL" id="JACAZH010000005">
    <property type="protein sequence ID" value="KAF7367546.1"/>
    <property type="molecule type" value="Genomic_DNA"/>
</dbReference>
<gene>
    <name evidence="2" type="ORF">MSAN_00817700</name>
</gene>
<keyword evidence="3" id="KW-1185">Reference proteome</keyword>
<feature type="region of interest" description="Disordered" evidence="1">
    <location>
        <begin position="92"/>
        <end position="126"/>
    </location>
</feature>
<dbReference type="OrthoDB" id="3034033at2759"/>
<reference evidence="2" key="1">
    <citation type="submission" date="2020-05" db="EMBL/GenBank/DDBJ databases">
        <title>Mycena genomes resolve the evolution of fungal bioluminescence.</title>
        <authorList>
            <person name="Tsai I.J."/>
        </authorList>
    </citation>
    <scope>NUCLEOTIDE SEQUENCE</scope>
    <source>
        <strain evidence="2">160909Yilan</strain>
    </source>
</reference>
<proteinExistence type="predicted"/>
<protein>
    <submittedName>
        <fullName evidence="2">Uncharacterized protein</fullName>
    </submittedName>
</protein>
<dbReference type="Proteomes" id="UP000623467">
    <property type="component" value="Unassembled WGS sequence"/>
</dbReference>
<evidence type="ECO:0000256" key="1">
    <source>
        <dbReference type="SAM" id="MobiDB-lite"/>
    </source>
</evidence>
<feature type="compositionally biased region" description="Low complexity" evidence="1">
    <location>
        <begin position="230"/>
        <end position="262"/>
    </location>
</feature>
<organism evidence="2 3">
    <name type="scientific">Mycena sanguinolenta</name>
    <dbReference type="NCBI Taxonomy" id="230812"/>
    <lineage>
        <taxon>Eukaryota</taxon>
        <taxon>Fungi</taxon>
        <taxon>Dikarya</taxon>
        <taxon>Basidiomycota</taxon>
        <taxon>Agaricomycotina</taxon>
        <taxon>Agaricomycetes</taxon>
        <taxon>Agaricomycetidae</taxon>
        <taxon>Agaricales</taxon>
        <taxon>Marasmiineae</taxon>
        <taxon>Mycenaceae</taxon>
        <taxon>Mycena</taxon>
    </lineage>
</organism>
<name>A0A8H6YZB7_9AGAR</name>
<feature type="region of interest" description="Disordered" evidence="1">
    <location>
        <begin position="211"/>
        <end position="276"/>
    </location>
</feature>
<accession>A0A8H6YZB7</accession>
<dbReference type="AlphaFoldDB" id="A0A8H6YZB7"/>
<feature type="compositionally biased region" description="Pro residues" evidence="1">
    <location>
        <begin position="106"/>
        <end position="126"/>
    </location>
</feature>